<evidence type="ECO:0000313" key="3">
    <source>
        <dbReference type="EMBL" id="BAI61206.1"/>
    </source>
</evidence>
<keyword evidence="2" id="KW-0812">Transmembrane</keyword>
<feature type="compositionally biased region" description="Low complexity" evidence="1">
    <location>
        <begin position="161"/>
        <end position="172"/>
    </location>
</feature>
<evidence type="ECO:0000313" key="4">
    <source>
        <dbReference type="Proteomes" id="UP000001882"/>
    </source>
</evidence>
<name>D1YXN4_METPS</name>
<dbReference type="GeneID" id="8682969"/>
<dbReference type="AlphaFoldDB" id="D1YXN4"/>
<feature type="transmembrane region" description="Helical" evidence="2">
    <location>
        <begin position="176"/>
        <end position="197"/>
    </location>
</feature>
<dbReference type="InterPro" id="IPR008964">
    <property type="entry name" value="Invasin/intimin_cell_adhesion"/>
</dbReference>
<proteinExistence type="predicted"/>
<reference evidence="3 4" key="2">
    <citation type="journal article" date="2008" name="Int. J. Syst. Evol. Microbiol.">
        <title>Methanocella paludicola gen. nov., sp. nov., a methane-producing archaeon, the first isolate of the lineage 'Rice Cluster I', and proposal of the new archaeal order Methanocellales ord. nov.</title>
        <authorList>
            <person name="Sakai S."/>
            <person name="Imachi H."/>
            <person name="Hanada S."/>
            <person name="Ohashi A."/>
            <person name="Harada H."/>
            <person name="Kamagata Y."/>
        </authorList>
    </citation>
    <scope>NUCLEOTIDE SEQUENCE [LARGE SCALE GENOMIC DNA]</scope>
    <source>
        <strain evidence="4">DSM 17711 / JCM 13418 / NBRC 101707 / SANAE</strain>
    </source>
</reference>
<sequence length="203" mass="20376">MAGLAQAQTSPFAPNGIVFVDNTSTLSTGTAQNITVQILYEGGPLKSEGVRVYILSNDTSIVPAEMGTYVLTDPNGIATYTVTAGKAGNVKLTISAGSATSGVSTERVFQVTSGPVATPTATVTATPSPSATAEPTATPTATPTVEPTVTPTVEPTPTPTAVPTATPEPGTSEAQATGIIVTGIVLAIVILLIVGVAQQLRKK</sequence>
<dbReference type="Proteomes" id="UP000001882">
    <property type="component" value="Chromosome"/>
</dbReference>
<dbReference type="OrthoDB" id="383712at2157"/>
<evidence type="ECO:0008006" key="5">
    <source>
        <dbReference type="Google" id="ProtNLM"/>
    </source>
</evidence>
<keyword evidence="4" id="KW-1185">Reference proteome</keyword>
<reference evidence="3 4" key="1">
    <citation type="journal article" date="2007" name="Appl. Environ. Microbiol.">
        <title>Isolation of key methanogens for global methane emission from rice paddy fields: a novel isolate affiliated with the clone cluster rice cluster I.</title>
        <authorList>
            <person name="Sakai S."/>
            <person name="Imachi H."/>
            <person name="Sekiguchi Y."/>
            <person name="Ohashi A."/>
            <person name="Harada H."/>
            <person name="Kamagata Y."/>
        </authorList>
    </citation>
    <scope>NUCLEOTIDE SEQUENCE [LARGE SCALE GENOMIC DNA]</scope>
    <source>
        <strain evidence="4">DSM 17711 / JCM 13418 / NBRC 101707 / SANAE</strain>
    </source>
</reference>
<protein>
    <recommendedName>
        <fullName evidence="5">Big-1 domain-containing protein</fullName>
    </recommendedName>
</protein>
<reference evidence="4" key="3">
    <citation type="journal article" date="2011" name="PLoS ONE">
        <title>Genome sequence of a mesophilic hydrogenotrophic methanogen Methanocella paludicola, the first cultivated representative of the order Methanocellales.</title>
        <authorList>
            <person name="Sakai S."/>
            <person name="Takaki Y."/>
            <person name="Shimamura S."/>
            <person name="Sekine M."/>
            <person name="Tajima T."/>
            <person name="Kosugi H."/>
            <person name="Ichikawa N."/>
            <person name="Tasumi E."/>
            <person name="Hiraki A.T."/>
            <person name="Shimizu A."/>
            <person name="Kato Y."/>
            <person name="Nishiko R."/>
            <person name="Mori K."/>
            <person name="Fujita N."/>
            <person name="Imachi H."/>
            <person name="Takai K."/>
        </authorList>
    </citation>
    <scope>NUCLEOTIDE SEQUENCE [LARGE SCALE GENOMIC DNA]</scope>
    <source>
        <strain evidence="4">DSM 17711 / JCM 13418 / NBRC 101707 / SANAE</strain>
    </source>
</reference>
<dbReference type="SUPFAM" id="SSF49373">
    <property type="entry name" value="Invasin/intimin cell-adhesion fragments"/>
    <property type="match status" value="1"/>
</dbReference>
<dbReference type="Gene3D" id="2.60.40.10">
    <property type="entry name" value="Immunoglobulins"/>
    <property type="match status" value="1"/>
</dbReference>
<dbReference type="PATRIC" id="fig|304371.9.peg.1169"/>
<evidence type="ECO:0000256" key="1">
    <source>
        <dbReference type="SAM" id="MobiDB-lite"/>
    </source>
</evidence>
<evidence type="ECO:0000256" key="2">
    <source>
        <dbReference type="SAM" id="Phobius"/>
    </source>
</evidence>
<organism evidence="3 4">
    <name type="scientific">Methanocella paludicola (strain DSM 17711 / JCM 13418 / NBRC 101707 / SANAE)</name>
    <dbReference type="NCBI Taxonomy" id="304371"/>
    <lineage>
        <taxon>Archaea</taxon>
        <taxon>Methanobacteriati</taxon>
        <taxon>Methanobacteriota</taxon>
        <taxon>Stenosarchaea group</taxon>
        <taxon>Methanomicrobia</taxon>
        <taxon>Methanocellales</taxon>
        <taxon>Methanocellaceae</taxon>
        <taxon>Methanocella</taxon>
    </lineage>
</organism>
<gene>
    <name evidence="3" type="ordered locus">MCP_1134</name>
</gene>
<dbReference type="STRING" id="304371.MCP_1134"/>
<feature type="region of interest" description="Disordered" evidence="1">
    <location>
        <begin position="118"/>
        <end position="172"/>
    </location>
</feature>
<keyword evidence="2" id="KW-1133">Transmembrane helix</keyword>
<dbReference type="KEGG" id="mpd:MCP_1134"/>
<dbReference type="EMBL" id="AP011532">
    <property type="protein sequence ID" value="BAI61206.1"/>
    <property type="molecule type" value="Genomic_DNA"/>
</dbReference>
<dbReference type="RefSeq" id="WP_012899885.1">
    <property type="nucleotide sequence ID" value="NC_013665.1"/>
</dbReference>
<feature type="compositionally biased region" description="Low complexity" evidence="1">
    <location>
        <begin position="118"/>
        <end position="153"/>
    </location>
</feature>
<dbReference type="InParanoid" id="D1YXN4"/>
<dbReference type="InterPro" id="IPR013783">
    <property type="entry name" value="Ig-like_fold"/>
</dbReference>
<keyword evidence="2" id="KW-0472">Membrane</keyword>
<accession>D1YXN4</accession>